<sequence length="279" mass="30566">MNRSMIVAANTMSQLQQKMDVISNNIANVQTNGYKRREASFTELLAQQFNNQPHDELEVGRNTPNGIRQGVGAGVAQSQMVMSQGNMITTGRELDVAFTTEGQYLTVLVPGENTDEIQYTRDGSLYWSPLNDTQVMLVTSEGNPVLDENEAPIVVNGTPTEVSVSPTGQIRVTTENGDQAWNLGVIQINRPQALVQQGGNRIALPDNLAELGVELEEILTPMNGALRENIAMQQGALEQSNVDLSVEMTDLIQAQRSYQFQSRAISLSDQMMGLINGIR</sequence>
<keyword evidence="6" id="KW-0966">Cell projection</keyword>
<dbReference type="NCBIfam" id="TIGR03506">
    <property type="entry name" value="FlgEFG_subfam"/>
    <property type="match status" value="1"/>
</dbReference>
<evidence type="ECO:0000256" key="1">
    <source>
        <dbReference type="ARBA" id="ARBA00009677"/>
    </source>
</evidence>
<feature type="domain" description="Flagellar basal body rod protein N-terminal" evidence="3">
    <location>
        <begin position="7"/>
        <end position="35"/>
    </location>
</feature>
<feature type="domain" description="Flagellar basal-body/hook protein C-terminal" evidence="4">
    <location>
        <begin position="233"/>
        <end position="276"/>
    </location>
</feature>
<keyword evidence="6" id="KW-0282">Flagellum</keyword>
<dbReference type="InterPro" id="IPR037925">
    <property type="entry name" value="FlgE/F/G-like"/>
</dbReference>
<gene>
    <name evidence="6" type="ORF">SAMN05877753_101338</name>
</gene>
<dbReference type="Proteomes" id="UP000219546">
    <property type="component" value="Unassembled WGS sequence"/>
</dbReference>
<keyword evidence="2" id="KW-0975">Bacterial flagellum</keyword>
<dbReference type="OrthoDB" id="9804559at2"/>
<dbReference type="EMBL" id="OAOP01000001">
    <property type="protein sequence ID" value="SNX67024.1"/>
    <property type="molecule type" value="Genomic_DNA"/>
</dbReference>
<dbReference type="RefSeq" id="WP_097156855.1">
    <property type="nucleotide sequence ID" value="NZ_JBEPMQ010000003.1"/>
</dbReference>
<comment type="subcellular location">
    <subcellularLocation>
        <location evidence="2">Bacterial flagellum basal body</location>
    </subcellularLocation>
</comment>
<dbReference type="InterPro" id="IPR010930">
    <property type="entry name" value="Flg_bb/hook_C_dom"/>
</dbReference>
<evidence type="ECO:0000313" key="7">
    <source>
        <dbReference type="Proteomes" id="UP000219546"/>
    </source>
</evidence>
<dbReference type="InterPro" id="IPR053967">
    <property type="entry name" value="LlgE_F_G-like_D1"/>
</dbReference>
<dbReference type="PANTHER" id="PTHR30435">
    <property type="entry name" value="FLAGELLAR PROTEIN"/>
    <property type="match status" value="1"/>
</dbReference>
<dbReference type="Pfam" id="PF00460">
    <property type="entry name" value="Flg_bb_rod"/>
    <property type="match status" value="1"/>
</dbReference>
<comment type="similarity">
    <text evidence="1 2">Belongs to the flagella basal body rod proteins family.</text>
</comment>
<dbReference type="SUPFAM" id="SSF117143">
    <property type="entry name" value="Flagellar hook protein flgE"/>
    <property type="match status" value="1"/>
</dbReference>
<evidence type="ECO:0000256" key="2">
    <source>
        <dbReference type="RuleBase" id="RU362116"/>
    </source>
</evidence>
<keyword evidence="7" id="KW-1185">Reference proteome</keyword>
<dbReference type="InterPro" id="IPR020013">
    <property type="entry name" value="Flagellar_FlgE/F/G"/>
</dbReference>
<organism evidence="6 7">
    <name type="scientific">Bacillus oleivorans</name>
    <dbReference type="NCBI Taxonomy" id="1448271"/>
    <lineage>
        <taxon>Bacteria</taxon>
        <taxon>Bacillati</taxon>
        <taxon>Bacillota</taxon>
        <taxon>Bacilli</taxon>
        <taxon>Bacillales</taxon>
        <taxon>Bacillaceae</taxon>
        <taxon>Bacillus</taxon>
    </lineage>
</organism>
<dbReference type="AlphaFoldDB" id="A0A285CHF4"/>
<protein>
    <submittedName>
        <fullName evidence="6">Flagellar basal-body rod protein FlgG</fullName>
    </submittedName>
</protein>
<evidence type="ECO:0000259" key="4">
    <source>
        <dbReference type="Pfam" id="PF06429"/>
    </source>
</evidence>
<evidence type="ECO:0000313" key="6">
    <source>
        <dbReference type="EMBL" id="SNX67024.1"/>
    </source>
</evidence>
<accession>A0A285CHF4</accession>
<dbReference type="PANTHER" id="PTHR30435:SF19">
    <property type="entry name" value="FLAGELLAR BASAL-BODY ROD PROTEIN FLGG"/>
    <property type="match status" value="1"/>
</dbReference>
<dbReference type="Pfam" id="PF22692">
    <property type="entry name" value="LlgE_F_G_D1"/>
    <property type="match status" value="1"/>
</dbReference>
<evidence type="ECO:0000259" key="5">
    <source>
        <dbReference type="Pfam" id="PF22692"/>
    </source>
</evidence>
<name>A0A285CHF4_9BACI</name>
<evidence type="ECO:0000259" key="3">
    <source>
        <dbReference type="Pfam" id="PF00460"/>
    </source>
</evidence>
<dbReference type="Pfam" id="PF06429">
    <property type="entry name" value="Flg_bbr_C"/>
    <property type="match status" value="1"/>
</dbReference>
<dbReference type="GO" id="GO:0071978">
    <property type="term" value="P:bacterial-type flagellum-dependent swarming motility"/>
    <property type="evidence" value="ECO:0007669"/>
    <property type="project" value="TreeGrafter"/>
</dbReference>
<reference evidence="6 7" key="1">
    <citation type="submission" date="2017-08" db="EMBL/GenBank/DDBJ databases">
        <authorList>
            <person name="de Groot N.N."/>
        </authorList>
    </citation>
    <scope>NUCLEOTIDE SEQUENCE [LARGE SCALE GENOMIC DNA]</scope>
    <source>
        <strain evidence="6 7">JC228</strain>
    </source>
</reference>
<feature type="domain" description="Flagellar hook protein FlgE/F/G-like D1" evidence="5">
    <location>
        <begin position="113"/>
        <end position="171"/>
    </location>
</feature>
<dbReference type="InterPro" id="IPR001444">
    <property type="entry name" value="Flag_bb_rod_N"/>
</dbReference>
<keyword evidence="6" id="KW-0969">Cilium</keyword>
<proteinExistence type="inferred from homology"/>
<dbReference type="GO" id="GO:0009425">
    <property type="term" value="C:bacterial-type flagellum basal body"/>
    <property type="evidence" value="ECO:0007669"/>
    <property type="project" value="UniProtKB-SubCell"/>
</dbReference>